<dbReference type="InterPro" id="IPR011022">
    <property type="entry name" value="Arrestin_C-like"/>
</dbReference>
<dbReference type="InterPro" id="IPR014752">
    <property type="entry name" value="Arrestin-like_C"/>
</dbReference>
<evidence type="ECO:0000313" key="4">
    <source>
        <dbReference type="EMBL" id="RPB12791.1"/>
    </source>
</evidence>
<evidence type="ECO:0000259" key="3">
    <source>
        <dbReference type="SMART" id="SM01017"/>
    </source>
</evidence>
<dbReference type="InterPro" id="IPR011021">
    <property type="entry name" value="Arrestin-like_N"/>
</dbReference>
<proteinExistence type="inferred from homology"/>
<dbReference type="Pfam" id="PF00339">
    <property type="entry name" value="Arrestin_N"/>
    <property type="match status" value="1"/>
</dbReference>
<feature type="region of interest" description="Disordered" evidence="2">
    <location>
        <begin position="560"/>
        <end position="658"/>
    </location>
</feature>
<dbReference type="Proteomes" id="UP000277580">
    <property type="component" value="Unassembled WGS sequence"/>
</dbReference>
<dbReference type="Pfam" id="PF02752">
    <property type="entry name" value="Arrestin_C"/>
    <property type="match status" value="1"/>
</dbReference>
<dbReference type="GO" id="GO:0030674">
    <property type="term" value="F:protein-macromolecule adaptor activity"/>
    <property type="evidence" value="ECO:0007669"/>
    <property type="project" value="TreeGrafter"/>
</dbReference>
<name>A0A3N4KWR7_9PEZI</name>
<comment type="similarity">
    <text evidence="1">Belongs to the arrestin family. PalF/RIM8 subfamily.</text>
</comment>
<dbReference type="EMBL" id="ML119126">
    <property type="protein sequence ID" value="RPB12791.1"/>
    <property type="molecule type" value="Genomic_DNA"/>
</dbReference>
<reference evidence="4 5" key="1">
    <citation type="journal article" date="2018" name="Nat. Ecol. Evol.">
        <title>Pezizomycetes genomes reveal the molecular basis of ectomycorrhizal truffle lifestyle.</title>
        <authorList>
            <person name="Murat C."/>
            <person name="Payen T."/>
            <person name="Noel B."/>
            <person name="Kuo A."/>
            <person name="Morin E."/>
            <person name="Chen J."/>
            <person name="Kohler A."/>
            <person name="Krizsan K."/>
            <person name="Balestrini R."/>
            <person name="Da Silva C."/>
            <person name="Montanini B."/>
            <person name="Hainaut M."/>
            <person name="Levati E."/>
            <person name="Barry K.W."/>
            <person name="Belfiori B."/>
            <person name="Cichocki N."/>
            <person name="Clum A."/>
            <person name="Dockter R.B."/>
            <person name="Fauchery L."/>
            <person name="Guy J."/>
            <person name="Iotti M."/>
            <person name="Le Tacon F."/>
            <person name="Lindquist E.A."/>
            <person name="Lipzen A."/>
            <person name="Malagnac F."/>
            <person name="Mello A."/>
            <person name="Molinier V."/>
            <person name="Miyauchi S."/>
            <person name="Poulain J."/>
            <person name="Riccioni C."/>
            <person name="Rubini A."/>
            <person name="Sitrit Y."/>
            <person name="Splivallo R."/>
            <person name="Traeger S."/>
            <person name="Wang M."/>
            <person name="Zifcakova L."/>
            <person name="Wipf D."/>
            <person name="Zambonelli A."/>
            <person name="Paolocci F."/>
            <person name="Nowrousian M."/>
            <person name="Ottonello S."/>
            <person name="Baldrian P."/>
            <person name="Spatafora J.W."/>
            <person name="Henrissat B."/>
            <person name="Nagy L.G."/>
            <person name="Aury J.M."/>
            <person name="Wincker P."/>
            <person name="Grigoriev I.V."/>
            <person name="Bonfante P."/>
            <person name="Martin F.M."/>
        </authorList>
    </citation>
    <scope>NUCLEOTIDE SEQUENCE [LARGE SCALE GENOMIC DNA]</scope>
    <source>
        <strain evidence="4 5">CCBAS932</strain>
    </source>
</reference>
<gene>
    <name evidence="4" type="ORF">P167DRAFT_545130</name>
</gene>
<dbReference type="FunCoup" id="A0A3N4KWR7">
    <property type="interactions" value="20"/>
</dbReference>
<dbReference type="GO" id="GO:0005829">
    <property type="term" value="C:cytosol"/>
    <property type="evidence" value="ECO:0007669"/>
    <property type="project" value="TreeGrafter"/>
</dbReference>
<feature type="compositionally biased region" description="Low complexity" evidence="2">
    <location>
        <begin position="215"/>
        <end position="230"/>
    </location>
</feature>
<feature type="region of interest" description="Disordered" evidence="2">
    <location>
        <begin position="200"/>
        <end position="246"/>
    </location>
</feature>
<feature type="compositionally biased region" description="Basic and acidic residues" evidence="2">
    <location>
        <begin position="497"/>
        <end position="506"/>
    </location>
</feature>
<dbReference type="AlphaFoldDB" id="A0A3N4KWR7"/>
<dbReference type="OrthoDB" id="7785529at2759"/>
<dbReference type="GO" id="GO:0031625">
    <property type="term" value="F:ubiquitin protein ligase binding"/>
    <property type="evidence" value="ECO:0007669"/>
    <property type="project" value="TreeGrafter"/>
</dbReference>
<dbReference type="GO" id="GO:0070086">
    <property type="term" value="P:ubiquitin-dependent endocytosis"/>
    <property type="evidence" value="ECO:0007669"/>
    <property type="project" value="TreeGrafter"/>
</dbReference>
<evidence type="ECO:0000256" key="2">
    <source>
        <dbReference type="SAM" id="MobiDB-lite"/>
    </source>
</evidence>
<dbReference type="PANTHER" id="PTHR11188">
    <property type="entry name" value="ARRESTIN DOMAIN CONTAINING PROTEIN"/>
    <property type="match status" value="1"/>
</dbReference>
<evidence type="ECO:0000256" key="1">
    <source>
        <dbReference type="ARBA" id="ARBA00037950"/>
    </source>
</evidence>
<dbReference type="GO" id="GO:0005886">
    <property type="term" value="C:plasma membrane"/>
    <property type="evidence" value="ECO:0007669"/>
    <property type="project" value="TreeGrafter"/>
</dbReference>
<dbReference type="InterPro" id="IPR050357">
    <property type="entry name" value="Arrestin_domain-protein"/>
</dbReference>
<dbReference type="InParanoid" id="A0A3N4KWR7"/>
<dbReference type="Gene3D" id="2.60.40.640">
    <property type="match status" value="2"/>
</dbReference>
<feature type="domain" description="Arrestin C-terminal-like" evidence="3">
    <location>
        <begin position="253"/>
        <end position="401"/>
    </location>
</feature>
<dbReference type="PANTHER" id="PTHR11188:SF161">
    <property type="entry name" value="PH-RESPONSE REGULATOR PROTEIN PALF_RIM8"/>
    <property type="match status" value="1"/>
</dbReference>
<dbReference type="SMART" id="SM01017">
    <property type="entry name" value="Arrestin_C"/>
    <property type="match status" value="1"/>
</dbReference>
<feature type="region of interest" description="Disordered" evidence="2">
    <location>
        <begin position="497"/>
        <end position="520"/>
    </location>
</feature>
<keyword evidence="5" id="KW-1185">Reference proteome</keyword>
<feature type="compositionally biased region" description="Basic and acidic residues" evidence="2">
    <location>
        <begin position="598"/>
        <end position="619"/>
    </location>
</feature>
<sequence>MTSKNSSRPSLLNRLRSKTSTLSLPGLRPPRRTLGDFHIRLNDPHRVYSPTDTVKGSVCLTVEKALNFTHLVVNLVGRVDLNLPSTKDSGKKRKEWDAEYDDGSGGGIVLCRDESVLCGEGRLEPGKYEFKFELFFVLVGKMVGGLPSSLDFEKGSISYTISSTLTRPTTLSATTTCTTKINLLETIDIGHLPKPKPHIIQLEPIVSRRSRKRPSSPATTPSVASSPNSSHGNLPPSSDPGYLSPTSTPAYIKSKTITASIEMAKGGALRGDNIPIKISVHHTKAVKSLNGIILTLYRQTRFDPAHRPQPLKKALSTTAVGSGTFRKDLSQTVMPLIIDPKTLTAVVRANLRVPEDVFPTINSVPGGEVSFRYWVEVVVDLGGKLTGRDDIFIGGGTTIPGLSRPKSAEEGGVRIASEGGVMIETERIRKREKSIIFCKVPVVIGSVDSVTGRGRRAGARQISIPQIQVEEQMNNVVEVELVPMPASPTIQFHQEETEVHGERQEGWSEQAPDYTRHPEASHYQEMSLLPHEPERENAEQPHEEMDEKTRIRFAEQSLLPSAPPGLEAGESSASAPPLTPAGMPDYMYYPSAPPMEPSDQHHQDVQEGVDDKQEAERLRLLASAGSPDDNAGEGSSNAPSAPVLDEHDLEGGLPRYQR</sequence>
<dbReference type="STRING" id="1392247.A0A3N4KWR7"/>
<protein>
    <recommendedName>
        <fullName evidence="3">Arrestin C-terminal-like domain-containing protein</fullName>
    </recommendedName>
</protein>
<organism evidence="4 5">
    <name type="scientific">Morchella conica CCBAS932</name>
    <dbReference type="NCBI Taxonomy" id="1392247"/>
    <lineage>
        <taxon>Eukaryota</taxon>
        <taxon>Fungi</taxon>
        <taxon>Dikarya</taxon>
        <taxon>Ascomycota</taxon>
        <taxon>Pezizomycotina</taxon>
        <taxon>Pezizomycetes</taxon>
        <taxon>Pezizales</taxon>
        <taxon>Morchellaceae</taxon>
        <taxon>Morchella</taxon>
    </lineage>
</organism>
<accession>A0A3N4KWR7</accession>
<evidence type="ECO:0000313" key="5">
    <source>
        <dbReference type="Proteomes" id="UP000277580"/>
    </source>
</evidence>